<evidence type="ECO:0000256" key="2">
    <source>
        <dbReference type="SAM" id="MobiDB-lite"/>
    </source>
</evidence>
<feature type="non-terminal residue" evidence="3">
    <location>
        <position position="1"/>
    </location>
</feature>
<feature type="region of interest" description="Disordered" evidence="2">
    <location>
        <begin position="1"/>
        <end position="142"/>
    </location>
</feature>
<accession>A0A3R7M3Y8</accession>
<keyword evidence="1" id="KW-0175">Coiled coil</keyword>
<evidence type="ECO:0000256" key="1">
    <source>
        <dbReference type="SAM" id="Coils"/>
    </source>
</evidence>
<keyword evidence="4" id="KW-1185">Reference proteome</keyword>
<dbReference type="OrthoDB" id="273698at2759"/>
<feature type="coiled-coil region" evidence="1">
    <location>
        <begin position="487"/>
        <end position="518"/>
    </location>
</feature>
<dbReference type="EMBL" id="MKKU01000989">
    <property type="protein sequence ID" value="RNE98994.1"/>
    <property type="molecule type" value="Genomic_DNA"/>
</dbReference>
<comment type="caution">
    <text evidence="3">The sequence shown here is derived from an EMBL/GenBank/DDBJ whole genome shotgun (WGS) entry which is preliminary data.</text>
</comment>
<sequence length="785" mass="84567">AGPARRSLAATLSVRPVRNRVPPVIAGPREEASRGDAEREAREESRAARDRRAREDASRGDAEREAREESRAARDRRAREDESRGDAEREAREESRAARDRRAREDESRGDAEREVREESRRRRAAREEAHTGLDDEGESLRRLTSRLDALEQKLRKVGAAAAASSQQASGAHGRSSVSPTEVVDEQAREDLEELERFVTRRFKELEKAVSKFRDAAPAAVAAPMRVGGHSTGRSERSPAGRAAPSPESGATGAKRSSEAAGAKHDTAGASDARQREERRAPAGAGAVDQVARGDAGAALEQVGHLEKFVTRKLKELSLAIGKELGPFSVRPSGETEYPTAMEQKPQGPLVDQMARDDAARSIEAVHELEEEWGRRWHSLEERLRIIGRASIGKGTLPPTAAASSIDRKAREDASMSLMRIQQLEREIMGFRRLLQKHELTTSSDEFAPSDTRLPSGAVFPVPPKVPRQAAFPPAGKAADDAPGSHDAEYQTRMQNLEQEVEQRMQEVNRALATLRTTQSGLPPGNLLGEGVAVRGEPASVPGQVVFNSRDTDGYYMVESAEPFHGSPTTQKSMLVMTSHEDADVGNLFGGVAPVQGAAIVLRSPQLGGLGVPLVKRELPGGTAAASHSVLRTDEAPARQMGRSYGAATELPPPREDSVAQSTLHDEGGLRVAEAASGAAAATLTSPTPVSTPTTAPTTKNPNARLPAGDGGWVSPRDRTGELDLLRSHSTRLRSTAVSPRVKMEEGFLEEQSALGHTTPCVVYNCAWCAAQKRKASARTARPVP</sequence>
<proteinExistence type="predicted"/>
<dbReference type="Proteomes" id="UP000284403">
    <property type="component" value="Unassembled WGS sequence"/>
</dbReference>
<dbReference type="AlphaFoldDB" id="A0A3R7M3Y8"/>
<evidence type="ECO:0000313" key="3">
    <source>
        <dbReference type="EMBL" id="RNE98994.1"/>
    </source>
</evidence>
<feature type="compositionally biased region" description="Basic and acidic residues" evidence="2">
    <location>
        <begin position="28"/>
        <end position="142"/>
    </location>
</feature>
<evidence type="ECO:0000313" key="4">
    <source>
        <dbReference type="Proteomes" id="UP000284403"/>
    </source>
</evidence>
<feature type="compositionally biased region" description="Basic and acidic residues" evidence="2">
    <location>
        <begin position="256"/>
        <end position="281"/>
    </location>
</feature>
<reference evidence="3 4" key="1">
    <citation type="journal article" date="2018" name="BMC Genomics">
        <title>Genomic comparison of Trypanosoma conorhini and Trypanosoma rangeli to Trypanosoma cruzi strains of high and low virulence.</title>
        <authorList>
            <person name="Bradwell K.R."/>
            <person name="Koparde V.N."/>
            <person name="Matveyev A.V."/>
            <person name="Serrano M.G."/>
            <person name="Alves J.M."/>
            <person name="Parikh H."/>
            <person name="Huang B."/>
            <person name="Lee V."/>
            <person name="Espinosa-Alvarez O."/>
            <person name="Ortiz P.A."/>
            <person name="Costa-Martins A.G."/>
            <person name="Teixeira M.M."/>
            <person name="Buck G.A."/>
        </authorList>
    </citation>
    <scope>NUCLEOTIDE SEQUENCE [LARGE SCALE GENOMIC DNA]</scope>
    <source>
        <strain evidence="3 4">025E</strain>
    </source>
</reference>
<feature type="region of interest" description="Disordered" evidence="2">
    <location>
        <begin position="644"/>
        <end position="719"/>
    </location>
</feature>
<name>A0A3R7M3Y8_9TRYP</name>
<feature type="compositionally biased region" description="Low complexity" evidence="2">
    <location>
        <begin position="673"/>
        <end position="699"/>
    </location>
</feature>
<protein>
    <submittedName>
        <fullName evidence="3">Uncharacterized protein</fullName>
    </submittedName>
</protein>
<dbReference type="GeneID" id="40322723"/>
<organism evidence="3 4">
    <name type="scientific">Trypanosoma conorhini</name>
    <dbReference type="NCBI Taxonomy" id="83891"/>
    <lineage>
        <taxon>Eukaryota</taxon>
        <taxon>Discoba</taxon>
        <taxon>Euglenozoa</taxon>
        <taxon>Kinetoplastea</taxon>
        <taxon>Metakinetoplastina</taxon>
        <taxon>Trypanosomatida</taxon>
        <taxon>Trypanosomatidae</taxon>
        <taxon>Trypanosoma</taxon>
    </lineage>
</organism>
<feature type="region of interest" description="Disordered" evidence="2">
    <location>
        <begin position="156"/>
        <end position="188"/>
    </location>
</feature>
<feature type="compositionally biased region" description="Basic and acidic residues" evidence="2">
    <location>
        <begin position="653"/>
        <end position="669"/>
    </location>
</feature>
<gene>
    <name evidence="3" type="ORF">Tco025E_09112</name>
</gene>
<feature type="compositionally biased region" description="Low complexity" evidence="2">
    <location>
        <begin position="159"/>
        <end position="172"/>
    </location>
</feature>
<dbReference type="RefSeq" id="XP_029223946.1">
    <property type="nucleotide sequence ID" value="XM_029375938.1"/>
</dbReference>
<feature type="compositionally biased region" description="Low complexity" evidence="2">
    <location>
        <begin position="14"/>
        <end position="24"/>
    </location>
</feature>
<feature type="region of interest" description="Disordered" evidence="2">
    <location>
        <begin position="210"/>
        <end position="290"/>
    </location>
</feature>